<sequence length="128" mass="14854">MLSIYNTSDLRKLTYHINITLVQRDTIKLGRQQHLSTFNQSLTMLFQSIIQTSIQMKQATHQIHTSRQIRTKPLLYSHLSWPSGDSNGIQNVQQNNSNKILAQQQNVQIAFNRKKLTPENCKQDVHNL</sequence>
<evidence type="ECO:0000313" key="1">
    <source>
        <dbReference type="EMBL" id="CAI9931945.1"/>
    </source>
</evidence>
<protein>
    <submittedName>
        <fullName evidence="2">Hypothetical_protein</fullName>
    </submittedName>
</protein>
<gene>
    <name evidence="1" type="ORF">HINF_LOCUS19590</name>
    <name evidence="2" type="ORF">HINF_LOCUS30979</name>
</gene>
<proteinExistence type="predicted"/>
<comment type="caution">
    <text evidence="1">The sequence shown here is derived from an EMBL/GenBank/DDBJ whole genome shotgun (WGS) entry which is preliminary data.</text>
</comment>
<dbReference type="AlphaFoldDB" id="A0AA86TWM1"/>
<dbReference type="EMBL" id="CAXDID020000102">
    <property type="protein sequence ID" value="CAL6026712.1"/>
    <property type="molecule type" value="Genomic_DNA"/>
</dbReference>
<reference evidence="2 3" key="2">
    <citation type="submission" date="2024-07" db="EMBL/GenBank/DDBJ databases">
        <authorList>
            <person name="Akdeniz Z."/>
        </authorList>
    </citation>
    <scope>NUCLEOTIDE SEQUENCE [LARGE SCALE GENOMIC DNA]</scope>
</reference>
<dbReference type="EMBL" id="CATOUU010000499">
    <property type="protein sequence ID" value="CAI9931945.1"/>
    <property type="molecule type" value="Genomic_DNA"/>
</dbReference>
<reference evidence="1" key="1">
    <citation type="submission" date="2023-06" db="EMBL/GenBank/DDBJ databases">
        <authorList>
            <person name="Kurt Z."/>
        </authorList>
    </citation>
    <scope>NUCLEOTIDE SEQUENCE</scope>
</reference>
<evidence type="ECO:0000313" key="3">
    <source>
        <dbReference type="Proteomes" id="UP001642409"/>
    </source>
</evidence>
<keyword evidence="3" id="KW-1185">Reference proteome</keyword>
<dbReference type="Proteomes" id="UP001642409">
    <property type="component" value="Unassembled WGS sequence"/>
</dbReference>
<organism evidence="1">
    <name type="scientific">Hexamita inflata</name>
    <dbReference type="NCBI Taxonomy" id="28002"/>
    <lineage>
        <taxon>Eukaryota</taxon>
        <taxon>Metamonada</taxon>
        <taxon>Diplomonadida</taxon>
        <taxon>Hexamitidae</taxon>
        <taxon>Hexamitinae</taxon>
        <taxon>Hexamita</taxon>
    </lineage>
</organism>
<accession>A0AA86TWM1</accession>
<evidence type="ECO:0000313" key="2">
    <source>
        <dbReference type="EMBL" id="CAL6026712.1"/>
    </source>
</evidence>
<name>A0AA86TWM1_9EUKA</name>